<keyword evidence="3" id="KW-1185">Reference proteome</keyword>
<sequence length="167" mass="18170">MTARAGEVFDTDRAVSDIEAALLVSLPSSGPTTDEGEPDTGEWTSTRGKGFMLFPLWESKDLVGVYETEWTDAEEMAEGHLTALVAELTHRWGPHRTVTMGPALWNPPTEEPFRSLVANDCLGDLTVWGPVTESNARWVAVSLNQCDGDAPMILTALITDSPIDPLE</sequence>
<proteinExistence type="predicted"/>
<protein>
    <submittedName>
        <fullName evidence="2">Uncharacterized protein</fullName>
    </submittedName>
</protein>
<accession>A0ABU7LGR9</accession>
<reference evidence="2 3" key="1">
    <citation type="submission" date="2023-07" db="EMBL/GenBank/DDBJ databases">
        <authorList>
            <person name="Girao M."/>
            <person name="Carvalho M.F."/>
        </authorList>
    </citation>
    <scope>NUCLEOTIDE SEQUENCE [LARGE SCALE GENOMIC DNA]</scope>
    <source>
        <strain evidence="2 3">YIM65754</strain>
    </source>
</reference>
<evidence type="ECO:0000313" key="2">
    <source>
        <dbReference type="EMBL" id="MEE2060746.1"/>
    </source>
</evidence>
<feature type="region of interest" description="Disordered" evidence="1">
    <location>
        <begin position="25"/>
        <end position="45"/>
    </location>
</feature>
<organism evidence="2 3">
    <name type="scientific">Rhodococcus artemisiae</name>
    <dbReference type="NCBI Taxonomy" id="714159"/>
    <lineage>
        <taxon>Bacteria</taxon>
        <taxon>Bacillati</taxon>
        <taxon>Actinomycetota</taxon>
        <taxon>Actinomycetes</taxon>
        <taxon>Mycobacteriales</taxon>
        <taxon>Nocardiaceae</taxon>
        <taxon>Rhodococcus</taxon>
    </lineage>
</organism>
<evidence type="ECO:0000313" key="3">
    <source>
        <dbReference type="Proteomes" id="UP001336020"/>
    </source>
</evidence>
<gene>
    <name evidence="2" type="ORF">Q7514_24815</name>
</gene>
<name>A0ABU7LGR9_9NOCA</name>
<evidence type="ECO:0000256" key="1">
    <source>
        <dbReference type="SAM" id="MobiDB-lite"/>
    </source>
</evidence>
<comment type="caution">
    <text evidence="2">The sequence shown here is derived from an EMBL/GenBank/DDBJ whole genome shotgun (WGS) entry which is preliminary data.</text>
</comment>
<dbReference type="RefSeq" id="WP_330135924.1">
    <property type="nucleotide sequence ID" value="NZ_JAUTXY010000014.1"/>
</dbReference>
<dbReference type="EMBL" id="JAUTXY010000014">
    <property type="protein sequence ID" value="MEE2060746.1"/>
    <property type="molecule type" value="Genomic_DNA"/>
</dbReference>
<dbReference type="Proteomes" id="UP001336020">
    <property type="component" value="Unassembled WGS sequence"/>
</dbReference>